<feature type="transmembrane region" description="Helical" evidence="8">
    <location>
        <begin position="220"/>
        <end position="240"/>
    </location>
</feature>
<keyword evidence="7 8" id="KW-0472">Membrane</keyword>
<sequence>MFVTDFGVTNEEIHLNHHGERERVVRYMGRVSSPSSVEKLQVGVCLLLVELCERFTFLEVVCNMIPFCTVKLGHYNYQAAILNLCFNGTSILSPLFMAWLADLCLARNKLLYICLFLHVLGSVLISVVAFPSEEFYIGPYHVINSISTKDQSKLFYVALLAIGLGTGGIRALVCPLGAYSLWGFGPQKQAAFCDGLYWILNLNATIVFLGISSIQHSGSWTLVLLFPFISTCMTLITLYMEHRHLIYQPEKCSSHLTIFRVFANILKTYCRPYCNLGRNTTPWSDHAKEKNCGGSSEFHVEGTTFVFTFLPLFTFQIIYRMCIMQIPSGYYLQTMNSNLNWDGCLLPVAVMSIVSTLPPLILAPCLECFSTFLLPSLRDGSFLSACIIAGNLSAALSLVVAGFIEIHRKHFPPMEQPLLGKVLTVSSMSCSHLVLQYILLGVAEALVTPAFSLISHRFVPSIIRETSMNLLTLFSGFGCFTEALLIELVYLLSEGNWFPNTLNKGNLESFFFFLASLTLLNVLGFWSVSQRYCNLNHFNTKNISGSNLEETLLLREKSPKFYGTTQEFSSSIDLWETDL</sequence>
<dbReference type="FunCoup" id="A0A1S3A122">
    <property type="interactions" value="4"/>
</dbReference>
<dbReference type="InterPro" id="IPR036259">
    <property type="entry name" value="MFS_trans_sf"/>
</dbReference>
<organism evidence="9 10">
    <name type="scientific">Erinaceus europaeus</name>
    <name type="common">Western European hedgehog</name>
    <dbReference type="NCBI Taxonomy" id="9365"/>
    <lineage>
        <taxon>Eukaryota</taxon>
        <taxon>Metazoa</taxon>
        <taxon>Chordata</taxon>
        <taxon>Craniata</taxon>
        <taxon>Vertebrata</taxon>
        <taxon>Euteleostomi</taxon>
        <taxon>Mammalia</taxon>
        <taxon>Eutheria</taxon>
        <taxon>Laurasiatheria</taxon>
        <taxon>Eulipotyphla</taxon>
        <taxon>Erinaceidae</taxon>
        <taxon>Erinaceinae</taxon>
        <taxon>Erinaceus</taxon>
    </lineage>
</organism>
<comment type="similarity">
    <text evidence="2">Belongs to the major facilitator superfamily. Proton-dependent oligopeptide transporter (POT/PTR) (TC 2.A.17) family.</text>
</comment>
<reference evidence="10" key="1">
    <citation type="submission" date="2025-08" db="UniProtKB">
        <authorList>
            <consortium name="RefSeq"/>
        </authorList>
    </citation>
    <scope>IDENTIFICATION</scope>
</reference>
<keyword evidence="4" id="KW-0813">Transport</keyword>
<dbReference type="InterPro" id="IPR000109">
    <property type="entry name" value="POT_fam"/>
</dbReference>
<evidence type="ECO:0000313" key="10">
    <source>
        <dbReference type="RefSeq" id="XP_007527685.2"/>
    </source>
</evidence>
<dbReference type="GeneID" id="103117549"/>
<evidence type="ECO:0000256" key="6">
    <source>
        <dbReference type="ARBA" id="ARBA00022989"/>
    </source>
</evidence>
<feature type="transmembrane region" description="Helical" evidence="8">
    <location>
        <begin position="510"/>
        <end position="528"/>
    </location>
</feature>
<feature type="transmembrane region" description="Helical" evidence="8">
    <location>
        <begin position="346"/>
        <end position="369"/>
    </location>
</feature>
<dbReference type="STRING" id="9365.ENSEEUP00000004883"/>
<name>A0A1S3A122_ERIEU</name>
<dbReference type="GO" id="GO:0015293">
    <property type="term" value="F:symporter activity"/>
    <property type="evidence" value="ECO:0007669"/>
    <property type="project" value="UniProtKB-KW"/>
</dbReference>
<dbReference type="PANTHER" id="PTHR11654">
    <property type="entry name" value="OLIGOPEPTIDE TRANSPORTER-RELATED"/>
    <property type="match status" value="1"/>
</dbReference>
<feature type="transmembrane region" description="Helical" evidence="8">
    <location>
        <begin position="80"/>
        <end position="101"/>
    </location>
</feature>
<dbReference type="RefSeq" id="XP_007527685.2">
    <property type="nucleotide sequence ID" value="XM_007527623.2"/>
</dbReference>
<feature type="transmembrane region" description="Helical" evidence="8">
    <location>
        <begin position="110"/>
        <end position="130"/>
    </location>
</feature>
<dbReference type="OrthoDB" id="8904098at2759"/>
<dbReference type="Gene3D" id="1.20.1250.20">
    <property type="entry name" value="MFS general substrate transporter like domains"/>
    <property type="match status" value="1"/>
</dbReference>
<evidence type="ECO:0000256" key="4">
    <source>
        <dbReference type="ARBA" id="ARBA00022847"/>
    </source>
</evidence>
<evidence type="ECO:0000256" key="8">
    <source>
        <dbReference type="SAM" id="Phobius"/>
    </source>
</evidence>
<feature type="transmembrane region" description="Helical" evidence="8">
    <location>
        <begin position="196"/>
        <end position="214"/>
    </location>
</feature>
<evidence type="ECO:0000256" key="7">
    <source>
        <dbReference type="ARBA" id="ARBA00023136"/>
    </source>
</evidence>
<evidence type="ECO:0000313" key="9">
    <source>
        <dbReference type="Proteomes" id="UP001652624"/>
    </source>
</evidence>
<evidence type="ECO:0000256" key="5">
    <source>
        <dbReference type="ARBA" id="ARBA00022856"/>
    </source>
</evidence>
<gene>
    <name evidence="10" type="primary">SLC15A5</name>
</gene>
<evidence type="ECO:0000256" key="1">
    <source>
        <dbReference type="ARBA" id="ARBA00004141"/>
    </source>
</evidence>
<dbReference type="CTD" id="729025"/>
<feature type="transmembrane region" description="Helical" evidence="8">
    <location>
        <begin position="468"/>
        <end position="490"/>
    </location>
</feature>
<keyword evidence="3 8" id="KW-0812">Transmembrane</keyword>
<feature type="transmembrane region" description="Helical" evidence="8">
    <location>
        <begin position="434"/>
        <end position="456"/>
    </location>
</feature>
<dbReference type="GO" id="GO:0016020">
    <property type="term" value="C:membrane"/>
    <property type="evidence" value="ECO:0007669"/>
    <property type="project" value="UniProtKB-SubCell"/>
</dbReference>
<dbReference type="AlphaFoldDB" id="A0A1S3A122"/>
<protein>
    <submittedName>
        <fullName evidence="10">Solute carrier family 15 member 5</fullName>
    </submittedName>
</protein>
<feature type="transmembrane region" description="Helical" evidence="8">
    <location>
        <begin position="154"/>
        <end position="184"/>
    </location>
</feature>
<dbReference type="Proteomes" id="UP001652624">
    <property type="component" value="Chromosome 7"/>
</dbReference>
<keyword evidence="4" id="KW-0769">Symport</keyword>
<dbReference type="Pfam" id="PF00854">
    <property type="entry name" value="PTR2"/>
    <property type="match status" value="1"/>
</dbReference>
<keyword evidence="6 8" id="KW-1133">Transmembrane helix</keyword>
<keyword evidence="5" id="KW-0571">Peptide transport</keyword>
<feature type="transmembrane region" description="Helical" evidence="8">
    <location>
        <begin position="381"/>
        <end position="404"/>
    </location>
</feature>
<dbReference type="SUPFAM" id="SSF103473">
    <property type="entry name" value="MFS general substrate transporter"/>
    <property type="match status" value="1"/>
</dbReference>
<feature type="transmembrane region" description="Helical" evidence="8">
    <location>
        <begin position="305"/>
        <end position="326"/>
    </location>
</feature>
<keyword evidence="5" id="KW-0653">Protein transport</keyword>
<comment type="subcellular location">
    <subcellularLocation>
        <location evidence="1">Membrane</location>
        <topology evidence="1">Multi-pass membrane protein</topology>
    </subcellularLocation>
</comment>
<dbReference type="InParanoid" id="A0A1S3A122"/>
<proteinExistence type="inferred from homology"/>
<accession>A0A1S3A122</accession>
<evidence type="ECO:0000256" key="3">
    <source>
        <dbReference type="ARBA" id="ARBA00022692"/>
    </source>
</evidence>
<dbReference type="GO" id="GO:0015833">
    <property type="term" value="P:peptide transport"/>
    <property type="evidence" value="ECO:0007669"/>
    <property type="project" value="UniProtKB-KW"/>
</dbReference>
<evidence type="ECO:0000256" key="2">
    <source>
        <dbReference type="ARBA" id="ARBA00005982"/>
    </source>
</evidence>
<dbReference type="eggNOG" id="KOG1237">
    <property type="taxonomic scope" value="Eukaryota"/>
</dbReference>
<dbReference type="GO" id="GO:0015031">
    <property type="term" value="P:protein transport"/>
    <property type="evidence" value="ECO:0007669"/>
    <property type="project" value="UniProtKB-KW"/>
</dbReference>
<keyword evidence="9" id="KW-1185">Reference proteome</keyword>